<evidence type="ECO:0000259" key="5">
    <source>
        <dbReference type="PROSITE" id="PS50977"/>
    </source>
</evidence>
<name>A0ABM6I7L2_9HYPH</name>
<evidence type="ECO:0000313" key="6">
    <source>
        <dbReference type="EMBL" id="AQQ06438.1"/>
    </source>
</evidence>
<organism evidence="6 7">
    <name type="scientific">Roseibium algicola</name>
    <dbReference type="NCBI Taxonomy" id="2857014"/>
    <lineage>
        <taxon>Bacteria</taxon>
        <taxon>Pseudomonadati</taxon>
        <taxon>Pseudomonadota</taxon>
        <taxon>Alphaproteobacteria</taxon>
        <taxon>Hyphomicrobiales</taxon>
        <taxon>Stappiaceae</taxon>
        <taxon>Roseibium</taxon>
    </lineage>
</organism>
<dbReference type="PROSITE" id="PS01081">
    <property type="entry name" value="HTH_TETR_1"/>
    <property type="match status" value="1"/>
</dbReference>
<sequence>MTEKPQKTKRPDARIKLLDSALRVIRMKGYTATTVDDLCRDAGVTKGAFFHHFRSKDDLAVAAADYWSETTGALFEKATYHDPEDPLDRVLGYLDFRKALVQGDVPEFTCLVGTMVQEVYDTNPSIRDACNRSITGHAATLVSDIAEAAEARGVEIPGGAESLGLHTQVVIQGAFVLAKAGNAPSIATDSIDHLKRYVELLFGRSRNGSAQ</sequence>
<dbReference type="InterPro" id="IPR036271">
    <property type="entry name" value="Tet_transcr_reg_TetR-rel_C_sf"/>
</dbReference>
<dbReference type="PANTHER" id="PTHR47506">
    <property type="entry name" value="TRANSCRIPTIONAL REGULATORY PROTEIN"/>
    <property type="match status" value="1"/>
</dbReference>
<dbReference type="InterPro" id="IPR023772">
    <property type="entry name" value="DNA-bd_HTH_TetR-type_CS"/>
</dbReference>
<feature type="domain" description="HTH tetR-type" evidence="5">
    <location>
        <begin position="11"/>
        <end position="71"/>
    </location>
</feature>
<evidence type="ECO:0000256" key="1">
    <source>
        <dbReference type="ARBA" id="ARBA00023015"/>
    </source>
</evidence>
<evidence type="ECO:0000256" key="4">
    <source>
        <dbReference type="PROSITE-ProRule" id="PRU00335"/>
    </source>
</evidence>
<dbReference type="SUPFAM" id="SSF46689">
    <property type="entry name" value="Homeodomain-like"/>
    <property type="match status" value="1"/>
</dbReference>
<keyword evidence="7" id="KW-1185">Reference proteome</keyword>
<accession>A0ABM6I7L2</accession>
<keyword evidence="2 4" id="KW-0238">DNA-binding</keyword>
<dbReference type="RefSeq" id="WP_077292715.1">
    <property type="nucleotide sequence ID" value="NZ_CP019630.1"/>
</dbReference>
<keyword evidence="3" id="KW-0804">Transcription</keyword>
<evidence type="ECO:0000256" key="2">
    <source>
        <dbReference type="ARBA" id="ARBA00023125"/>
    </source>
</evidence>
<dbReference type="Gene3D" id="1.10.357.10">
    <property type="entry name" value="Tetracycline Repressor, domain 2"/>
    <property type="match status" value="1"/>
</dbReference>
<dbReference type="InterPro" id="IPR009057">
    <property type="entry name" value="Homeodomain-like_sf"/>
</dbReference>
<evidence type="ECO:0000313" key="7">
    <source>
        <dbReference type="Proteomes" id="UP000188174"/>
    </source>
</evidence>
<keyword evidence="1" id="KW-0805">Transcription regulation</keyword>
<reference evidence="6 7" key="1">
    <citation type="submission" date="2017-02" db="EMBL/GenBank/DDBJ databases">
        <authorList>
            <person name="Jeong S."/>
        </authorList>
    </citation>
    <scope>NUCLEOTIDE SEQUENCE [LARGE SCALE GENOMIC DNA]</scope>
    <source>
        <strain evidence="6 7">RMAR6-6</strain>
    </source>
</reference>
<dbReference type="Pfam" id="PF00440">
    <property type="entry name" value="TetR_N"/>
    <property type="match status" value="1"/>
</dbReference>
<feature type="DNA-binding region" description="H-T-H motif" evidence="4">
    <location>
        <begin position="34"/>
        <end position="53"/>
    </location>
</feature>
<dbReference type="SUPFAM" id="SSF48498">
    <property type="entry name" value="Tetracyclin repressor-like, C-terminal domain"/>
    <property type="match status" value="1"/>
</dbReference>
<gene>
    <name evidence="6" type="ORF">B0E33_25000</name>
</gene>
<dbReference type="InterPro" id="IPR001647">
    <property type="entry name" value="HTH_TetR"/>
</dbReference>
<proteinExistence type="predicted"/>
<dbReference type="Proteomes" id="UP000188174">
    <property type="component" value="Chromosome"/>
</dbReference>
<protein>
    <submittedName>
        <fullName evidence="6">TetR family transcriptional regulator</fullName>
    </submittedName>
</protein>
<dbReference type="PROSITE" id="PS50977">
    <property type="entry name" value="HTH_TETR_2"/>
    <property type="match status" value="1"/>
</dbReference>
<dbReference type="PANTHER" id="PTHR47506:SF3">
    <property type="entry name" value="HTH-TYPE TRANSCRIPTIONAL REGULATOR LMRA"/>
    <property type="match status" value="1"/>
</dbReference>
<evidence type="ECO:0000256" key="3">
    <source>
        <dbReference type="ARBA" id="ARBA00023163"/>
    </source>
</evidence>
<dbReference type="EMBL" id="CP019630">
    <property type="protein sequence ID" value="AQQ06438.1"/>
    <property type="molecule type" value="Genomic_DNA"/>
</dbReference>
<dbReference type="PRINTS" id="PR00455">
    <property type="entry name" value="HTHTETR"/>
</dbReference>